<keyword evidence="5 12" id="KW-0812">Transmembrane</keyword>
<protein>
    <recommendedName>
        <fullName evidence="12">Innexin</fullName>
    </recommendedName>
</protein>
<dbReference type="GO" id="GO:0005886">
    <property type="term" value="C:plasma membrane"/>
    <property type="evidence" value="ECO:0007669"/>
    <property type="project" value="UniProtKB-SubCell"/>
</dbReference>
<dbReference type="PROSITE" id="PS51013">
    <property type="entry name" value="PANNEXIN"/>
    <property type="match status" value="1"/>
</dbReference>
<dbReference type="AlphaFoldDB" id="A0A6P4F8V5"/>
<keyword evidence="6" id="KW-0303">Gap junction</keyword>
<comment type="caution">
    <text evidence="12">Lacks conserved residue(s) required for the propagation of feature annotation.</text>
</comment>
<dbReference type="EnsemblMetazoa" id="XM_017131178.2">
    <property type="protein sequence ID" value="XP_016986667.1"/>
    <property type="gene ID" value="LOC108049843"/>
</dbReference>
<evidence type="ECO:0000256" key="6">
    <source>
        <dbReference type="ARBA" id="ARBA00022868"/>
    </source>
</evidence>
<keyword evidence="7" id="KW-0965">Cell junction</keyword>
<dbReference type="GeneID" id="108049843"/>
<keyword evidence="9 12" id="KW-0406">Ion transport</keyword>
<feature type="transmembrane region" description="Helical" evidence="12">
    <location>
        <begin position="339"/>
        <end position="358"/>
    </location>
</feature>
<name>A0A6P4F8V5_DRORH</name>
<keyword evidence="14" id="KW-1185">Reference proteome</keyword>
<evidence type="ECO:0000256" key="9">
    <source>
        <dbReference type="ARBA" id="ARBA00023065"/>
    </source>
</evidence>
<comment type="subcellular location">
    <subcellularLocation>
        <location evidence="1">Cell junction</location>
        <location evidence="1">Gap junction</location>
    </subcellularLocation>
    <subcellularLocation>
        <location evidence="2 12">Cell membrane</location>
        <topology evidence="2 12">Multi-pass membrane protein</topology>
    </subcellularLocation>
</comment>
<evidence type="ECO:0000256" key="10">
    <source>
        <dbReference type="ARBA" id="ARBA00023136"/>
    </source>
</evidence>
<evidence type="ECO:0000313" key="14">
    <source>
        <dbReference type="Proteomes" id="UP001652680"/>
    </source>
</evidence>
<dbReference type="CTD" id="33062"/>
<organism evidence="16">
    <name type="scientific">Drosophila rhopaloa</name>
    <name type="common">Fruit fly</name>
    <dbReference type="NCBI Taxonomy" id="1041015"/>
    <lineage>
        <taxon>Eukaryota</taxon>
        <taxon>Metazoa</taxon>
        <taxon>Ecdysozoa</taxon>
        <taxon>Arthropoda</taxon>
        <taxon>Hexapoda</taxon>
        <taxon>Insecta</taxon>
        <taxon>Pterygota</taxon>
        <taxon>Neoptera</taxon>
        <taxon>Endopterygota</taxon>
        <taxon>Diptera</taxon>
        <taxon>Brachycera</taxon>
        <taxon>Muscomorpha</taxon>
        <taxon>Ephydroidea</taxon>
        <taxon>Drosophilidae</taxon>
        <taxon>Drosophila</taxon>
        <taxon>Sophophora</taxon>
    </lineage>
</organism>
<dbReference type="PANTHER" id="PTHR11893:SF40">
    <property type="entry name" value="INNEXIN SHAKING-B"/>
    <property type="match status" value="1"/>
</dbReference>
<reference evidence="15 16" key="2">
    <citation type="submission" date="2025-04" db="UniProtKB">
        <authorList>
            <consortium name="RefSeq"/>
        </authorList>
    </citation>
    <scope>IDENTIFICATION</scope>
</reference>
<proteinExistence type="inferred from homology"/>
<keyword evidence="10 12" id="KW-0472">Membrane</keyword>
<evidence type="ECO:0000256" key="4">
    <source>
        <dbReference type="ARBA" id="ARBA00022475"/>
    </source>
</evidence>
<evidence type="ECO:0000256" key="2">
    <source>
        <dbReference type="ARBA" id="ARBA00004651"/>
    </source>
</evidence>
<evidence type="ECO:0000313" key="15">
    <source>
        <dbReference type="RefSeq" id="XP_016986665.1"/>
    </source>
</evidence>
<reference evidence="14" key="1">
    <citation type="journal article" date="2021" name="Elife">
        <title>Highly contiguous assemblies of 101 drosophilid genomes.</title>
        <authorList>
            <person name="Kim B.Y."/>
            <person name="Wang J.R."/>
            <person name="Miller D.E."/>
            <person name="Barmina O."/>
            <person name="Delaney E."/>
            <person name="Thompson A."/>
            <person name="Comeault A.A."/>
            <person name="Peede D."/>
            <person name="D'Agostino E.R."/>
            <person name="Pelaez J."/>
            <person name="Aguilar J.M."/>
            <person name="Haji D."/>
            <person name="Matsunaga T."/>
            <person name="Armstrong E.E."/>
            <person name="Zych M."/>
            <person name="Ogawa Y."/>
            <person name="Stamenkovic-Radak M."/>
            <person name="Jelic M."/>
            <person name="Veselinovic M.S."/>
            <person name="Tanaskovic M."/>
            <person name="Eric P."/>
            <person name="Gao J.J."/>
            <person name="Katoh T.K."/>
            <person name="Toda M.J."/>
            <person name="Watabe H."/>
            <person name="Watada M."/>
            <person name="Davis J.S."/>
            <person name="Moyle L.C."/>
            <person name="Manoli G."/>
            <person name="Bertolini E."/>
            <person name="Kostal V."/>
            <person name="Hawley R.S."/>
            <person name="Takahashi A."/>
            <person name="Jones C.D."/>
            <person name="Price D.K."/>
            <person name="Whiteman N."/>
            <person name="Kopp A."/>
            <person name="Matute D.R."/>
            <person name="Petrov D.A."/>
        </authorList>
    </citation>
    <scope>NUCLEOTIDE SEQUENCE [LARGE SCALE GENOMIC DNA]</scope>
</reference>
<evidence type="ECO:0000256" key="8">
    <source>
        <dbReference type="ARBA" id="ARBA00022989"/>
    </source>
</evidence>
<keyword evidence="8 12" id="KW-1133">Transmembrane helix</keyword>
<evidence type="ECO:0000256" key="11">
    <source>
        <dbReference type="ARBA" id="ARBA00023303"/>
    </source>
</evidence>
<comment type="similarity">
    <text evidence="12">Belongs to the pannexin family.</text>
</comment>
<dbReference type="RefSeq" id="XP_016986667.1">
    <property type="nucleotide sequence ID" value="XM_017131178.1"/>
</dbReference>
<evidence type="ECO:0000313" key="13">
    <source>
        <dbReference type="EnsemblMetazoa" id="XP_016986665.1"/>
    </source>
</evidence>
<evidence type="ECO:0000313" key="16">
    <source>
        <dbReference type="RefSeq" id="XP_016986667.1"/>
    </source>
</evidence>
<evidence type="ECO:0000256" key="1">
    <source>
        <dbReference type="ARBA" id="ARBA00004610"/>
    </source>
</evidence>
<reference evidence="13" key="3">
    <citation type="submission" date="2025-05" db="UniProtKB">
        <authorList>
            <consortium name="EnsemblMetazoa"/>
        </authorList>
    </citation>
    <scope>IDENTIFICATION</scope>
</reference>
<dbReference type="Pfam" id="PF00876">
    <property type="entry name" value="Innexin"/>
    <property type="match status" value="1"/>
</dbReference>
<keyword evidence="3 12" id="KW-0813">Transport</keyword>
<dbReference type="PRINTS" id="PR01262">
    <property type="entry name" value="INNEXIN"/>
</dbReference>
<dbReference type="Proteomes" id="UP001652680">
    <property type="component" value="Unassembled WGS sequence"/>
</dbReference>
<keyword evidence="4" id="KW-1003">Cell membrane</keyword>
<dbReference type="RefSeq" id="XP_016986665.1">
    <property type="nucleotide sequence ID" value="XM_017131176.1"/>
</dbReference>
<evidence type="ECO:0000256" key="7">
    <source>
        <dbReference type="ARBA" id="ARBA00022949"/>
    </source>
</evidence>
<dbReference type="GO" id="GO:0005921">
    <property type="term" value="C:gap junction"/>
    <property type="evidence" value="ECO:0007669"/>
    <property type="project" value="UniProtKB-SubCell"/>
</dbReference>
<dbReference type="EnsemblMetazoa" id="XM_017131176.2">
    <property type="protein sequence ID" value="XP_016986665.1"/>
    <property type="gene ID" value="LOC108049843"/>
</dbReference>
<dbReference type="PANTHER" id="PTHR11893">
    <property type="entry name" value="INNEXIN"/>
    <property type="match status" value="1"/>
</dbReference>
<dbReference type="OrthoDB" id="5867527at2759"/>
<feature type="transmembrane region" description="Helical" evidence="12">
    <location>
        <begin position="428"/>
        <end position="455"/>
    </location>
</feature>
<accession>A0A6P4F8V5</accession>
<sequence length="532" mass="61395">MYKPDTLTRRGSLRSLRSAPLLSTVLESTLSLTRIHPIASLELPGLDYAVHSQSAFGAYGLAHPRDLATCTSLRSGLAAITAASASAAGGVSQSQSALLGRYGPNASIRHGERKIVQPKRVLSRKLKPHLVADTVKQYISRAQRTTKKGSQEQQNMEFLRGVYAFMQVSRSSVSHVKIDSPVFRLHTNATVILLITFSIAVTTRQYVGNPIDCVHTRDIPEDVLNTYCWIHSTYTVVDAFMKKQGSEVPFPGVHNSQGRGPLTIKHTKYYQWVAFTLFFQAILFYTPRWLWKSWEGGKIHALIMDLDIGICSEAEKKQKKKLLLDYLWENLRYHNWWAYRYYVCELLALINVIGQMFLMNRFFDGEFMTFGLDVIDYMETDQEDRMDPMIYIFPRMTKCTFFKYGSSGEVEKHDAICILPLNVVNEKIYIFLWFWFILLTFLTLLTLIYRVVIIFSPRMRVYLFRMRFRLVRRDAIEIIVRRSKMGDWFLLYLLGENIDTVIFRDVVQDLANRLGHNQHHRVPGLKGEIQDA</sequence>
<evidence type="ECO:0000256" key="5">
    <source>
        <dbReference type="ARBA" id="ARBA00022692"/>
    </source>
</evidence>
<comment type="function">
    <text evidence="12">Structural component of the gap junctions.</text>
</comment>
<keyword evidence="11 12" id="KW-0407">Ion channel</keyword>
<feature type="transmembrane region" description="Helical" evidence="12">
    <location>
        <begin position="269"/>
        <end position="286"/>
    </location>
</feature>
<dbReference type="InterPro" id="IPR000990">
    <property type="entry name" value="Innexin"/>
</dbReference>
<dbReference type="GO" id="GO:0005243">
    <property type="term" value="F:gap junction channel activity"/>
    <property type="evidence" value="ECO:0007669"/>
    <property type="project" value="TreeGrafter"/>
</dbReference>
<evidence type="ECO:0000256" key="12">
    <source>
        <dbReference type="RuleBase" id="RU010713"/>
    </source>
</evidence>
<evidence type="ECO:0000256" key="3">
    <source>
        <dbReference type="ARBA" id="ARBA00022448"/>
    </source>
</evidence>
<gene>
    <name evidence="15 16" type="primary">LOC108049843</name>
    <name evidence="13" type="synonym">108049843</name>
    <name evidence="12" type="synonym">inx</name>
</gene>
<dbReference type="GO" id="GO:0034220">
    <property type="term" value="P:monoatomic ion transmembrane transport"/>
    <property type="evidence" value="ECO:0007669"/>
    <property type="project" value="UniProtKB-KW"/>
</dbReference>